<proteinExistence type="predicted"/>
<protein>
    <submittedName>
        <fullName evidence="2">STAS domain-containing protein</fullName>
    </submittedName>
</protein>
<evidence type="ECO:0000313" key="2">
    <source>
        <dbReference type="EMBL" id="MDZ5455433.1"/>
    </source>
</evidence>
<dbReference type="SUPFAM" id="SSF52091">
    <property type="entry name" value="SpoIIaa-like"/>
    <property type="match status" value="1"/>
</dbReference>
<dbReference type="CDD" id="cd07043">
    <property type="entry name" value="STAS_anti-anti-sigma_factors"/>
    <property type="match status" value="1"/>
</dbReference>
<evidence type="ECO:0000259" key="1">
    <source>
        <dbReference type="PROSITE" id="PS50801"/>
    </source>
</evidence>
<dbReference type="InterPro" id="IPR036513">
    <property type="entry name" value="STAS_dom_sf"/>
</dbReference>
<keyword evidence="3" id="KW-1185">Reference proteome</keyword>
<dbReference type="RefSeq" id="WP_066332088.1">
    <property type="nucleotide sequence ID" value="NZ_JAXOJX010000002.1"/>
</dbReference>
<dbReference type="Gene3D" id="3.30.750.24">
    <property type="entry name" value="STAS domain"/>
    <property type="match status" value="1"/>
</dbReference>
<comment type="caution">
    <text evidence="2">The sequence shown here is derived from an EMBL/GenBank/DDBJ whole genome shotgun (WGS) entry which is preliminary data.</text>
</comment>
<dbReference type="Proteomes" id="UP001293718">
    <property type="component" value="Unassembled WGS sequence"/>
</dbReference>
<feature type="domain" description="STAS" evidence="1">
    <location>
        <begin position="1"/>
        <end position="99"/>
    </location>
</feature>
<name>A0ABU5IBT3_9BURK</name>
<organism evidence="2 3">
    <name type="scientific">Azohydromonas lata</name>
    <dbReference type="NCBI Taxonomy" id="45677"/>
    <lineage>
        <taxon>Bacteria</taxon>
        <taxon>Pseudomonadati</taxon>
        <taxon>Pseudomonadota</taxon>
        <taxon>Betaproteobacteria</taxon>
        <taxon>Burkholderiales</taxon>
        <taxon>Sphaerotilaceae</taxon>
        <taxon>Azohydromonas</taxon>
    </lineage>
</organism>
<dbReference type="InterPro" id="IPR002645">
    <property type="entry name" value="STAS_dom"/>
</dbReference>
<accession>A0ABU5IBT3</accession>
<dbReference type="EMBL" id="JAXOJX010000002">
    <property type="protein sequence ID" value="MDZ5455433.1"/>
    <property type="molecule type" value="Genomic_DNA"/>
</dbReference>
<dbReference type="InterPro" id="IPR058548">
    <property type="entry name" value="MlaB-like_STAS"/>
</dbReference>
<sequence>MTVALLALPDTLTMATATQALRGLEPALAGSGGAQVEVDATALRDYDSAALAVLLQLRRNVQAAGGDLCIKGAPKLLAELAQLYGVDGALPGLEEQAAA</sequence>
<gene>
    <name evidence="2" type="ORF">SM757_02475</name>
</gene>
<dbReference type="PROSITE" id="PS50801">
    <property type="entry name" value="STAS"/>
    <property type="match status" value="1"/>
</dbReference>
<dbReference type="Pfam" id="PF13466">
    <property type="entry name" value="STAS_2"/>
    <property type="match status" value="1"/>
</dbReference>
<evidence type="ECO:0000313" key="3">
    <source>
        <dbReference type="Proteomes" id="UP001293718"/>
    </source>
</evidence>
<reference evidence="2 3" key="1">
    <citation type="submission" date="2023-11" db="EMBL/GenBank/DDBJ databases">
        <title>Draft genome of Azohydromonas lata strain H1 (DSM1123), a polyhydroxyalkanoate producer.</title>
        <authorList>
            <person name="Traversa D."/>
            <person name="D'Addabbo P."/>
            <person name="Pazzani C."/>
            <person name="Manzari C."/>
            <person name="Chiara M."/>
            <person name="Scrascia M."/>
        </authorList>
    </citation>
    <scope>NUCLEOTIDE SEQUENCE [LARGE SCALE GENOMIC DNA]</scope>
    <source>
        <strain evidence="2 3">H1</strain>
    </source>
</reference>